<evidence type="ECO:0000313" key="1">
    <source>
        <dbReference type="EMBL" id="STY90155.1"/>
    </source>
</evidence>
<protein>
    <submittedName>
        <fullName evidence="1">Uncharacterized protein</fullName>
    </submittedName>
</protein>
<sequence length="46" mass="5751">MLSMYATDEQKVYDFMHIHRYHEQTDFFKNRYDKNESICVNYIPMP</sequence>
<gene>
    <name evidence="1" type="ORF">NCTC9426_00161</name>
</gene>
<dbReference type="EMBL" id="UGPZ01000002">
    <property type="protein sequence ID" value="STY90155.1"/>
    <property type="molecule type" value="Genomic_DNA"/>
</dbReference>
<organism evidence="1 2">
    <name type="scientific">Moraxella bovis</name>
    <dbReference type="NCBI Taxonomy" id="476"/>
    <lineage>
        <taxon>Bacteria</taxon>
        <taxon>Pseudomonadati</taxon>
        <taxon>Pseudomonadota</taxon>
        <taxon>Gammaproteobacteria</taxon>
        <taxon>Moraxellales</taxon>
        <taxon>Moraxellaceae</taxon>
        <taxon>Moraxella</taxon>
    </lineage>
</organism>
<accession>A0A378PNM6</accession>
<proteinExistence type="predicted"/>
<dbReference type="Proteomes" id="UP000254133">
    <property type="component" value="Unassembled WGS sequence"/>
</dbReference>
<dbReference type="AlphaFoldDB" id="A0A378PNM6"/>
<reference evidence="1 2" key="1">
    <citation type="submission" date="2018-06" db="EMBL/GenBank/DDBJ databases">
        <authorList>
            <consortium name="Pathogen Informatics"/>
            <person name="Doyle S."/>
        </authorList>
    </citation>
    <scope>NUCLEOTIDE SEQUENCE [LARGE SCALE GENOMIC DNA]</scope>
    <source>
        <strain evidence="1 2">NCTC9426</strain>
    </source>
</reference>
<evidence type="ECO:0000313" key="2">
    <source>
        <dbReference type="Proteomes" id="UP000254133"/>
    </source>
</evidence>
<name>A0A378PNM6_MORBO</name>